<name>A0A6I6A8C6_9PLAN</name>
<dbReference type="RefSeq" id="WP_155363270.1">
    <property type="nucleotide sequence ID" value="NZ_CP043930.1"/>
</dbReference>
<keyword evidence="3" id="KW-1185">Reference proteome</keyword>
<dbReference type="Pfam" id="PF14088">
    <property type="entry name" value="DUF4268"/>
    <property type="match status" value="1"/>
</dbReference>
<dbReference type="AlphaFoldDB" id="A0A6I6A8C6"/>
<proteinExistence type="predicted"/>
<sequence>MYKIDQTANRIIEVDSPKFSELGFTERHHLQEWLAHTPAALGEELLIIQKEFDGFDDTRERLDLLALDKDGNLVVIENKLDDSGRDVVWQALKYASYCSTFTKEQIIKAYQEFLNKNGRSDEYAISNVVEFLEYSDLEEVVLNSTNTQRLMFVAANFRKEVTSTALWLLGNGISLQCMKVTPYRHDNDLYLNVEQIIPTPEAEELMISINAKAKEEKETVVKMNSASRLRHDFWEQTINAFQNSDCHLFENISPSKDQWISAGSGVSGCSFLLNFGKSEARIEVTLARSQLNENKLIFDLLNAQQMQLEAEFGHQLTWYRNDPKKVSRIYYPLDIDGYDKETWPEIIDWMIKHMTQLEKTFKVPLLEAAEQMKKTLQEPTSTV</sequence>
<dbReference type="GO" id="GO:0003676">
    <property type="term" value="F:nucleic acid binding"/>
    <property type="evidence" value="ECO:0007669"/>
    <property type="project" value="InterPro"/>
</dbReference>
<organism evidence="2 3">
    <name type="scientific">Gimesia benthica</name>
    <dbReference type="NCBI Taxonomy" id="2608982"/>
    <lineage>
        <taxon>Bacteria</taxon>
        <taxon>Pseudomonadati</taxon>
        <taxon>Planctomycetota</taxon>
        <taxon>Planctomycetia</taxon>
        <taxon>Planctomycetales</taxon>
        <taxon>Planctomycetaceae</taxon>
        <taxon>Gimesia</taxon>
    </lineage>
</organism>
<dbReference type="EMBL" id="CP043930">
    <property type="protein sequence ID" value="QGQ22180.1"/>
    <property type="molecule type" value="Genomic_DNA"/>
</dbReference>
<reference evidence="2 3" key="1">
    <citation type="submission" date="2019-09" db="EMBL/GenBank/DDBJ databases">
        <title>Gimesia benthica sp. nov., a novel bacterium isolated from deep-sea water of the Northwest Indian Ocean.</title>
        <authorList>
            <person name="Dai X."/>
        </authorList>
    </citation>
    <scope>NUCLEOTIDE SEQUENCE [LARGE SCALE GENOMIC DNA]</scope>
    <source>
        <strain evidence="2 3">E7</strain>
    </source>
</reference>
<feature type="domain" description="DUF4268" evidence="1">
    <location>
        <begin position="229"/>
        <end position="362"/>
    </location>
</feature>
<evidence type="ECO:0000259" key="1">
    <source>
        <dbReference type="Pfam" id="PF14088"/>
    </source>
</evidence>
<protein>
    <submittedName>
        <fullName evidence="2">DUF4268 domain-containing protein</fullName>
    </submittedName>
</protein>
<dbReference type="InterPro" id="IPR011856">
    <property type="entry name" value="tRNA_endonuc-like_dom_sf"/>
</dbReference>
<dbReference type="Gene3D" id="3.40.1350.10">
    <property type="match status" value="1"/>
</dbReference>
<dbReference type="InterPro" id="IPR025364">
    <property type="entry name" value="DUF4268"/>
</dbReference>
<accession>A0A6I6A8C6</accession>
<evidence type="ECO:0000313" key="3">
    <source>
        <dbReference type="Proteomes" id="UP000427281"/>
    </source>
</evidence>
<dbReference type="KEGG" id="gim:F1728_05510"/>
<dbReference type="Proteomes" id="UP000427281">
    <property type="component" value="Chromosome"/>
</dbReference>
<evidence type="ECO:0000313" key="2">
    <source>
        <dbReference type="EMBL" id="QGQ22180.1"/>
    </source>
</evidence>
<gene>
    <name evidence="2" type="ORF">F1728_05510</name>
</gene>